<sequence length="27" mass="2983">MKNLNCQWLQTQVSSITPLPSIDTGHA</sequence>
<reference evidence="1" key="2">
    <citation type="journal article" date="2015" name="Data Brief">
        <title>Shoot transcriptome of the giant reed, Arundo donax.</title>
        <authorList>
            <person name="Barrero R.A."/>
            <person name="Guerrero F.D."/>
            <person name="Moolhuijzen P."/>
            <person name="Goolsby J.A."/>
            <person name="Tidwell J."/>
            <person name="Bellgard S.E."/>
            <person name="Bellgard M.I."/>
        </authorList>
    </citation>
    <scope>NUCLEOTIDE SEQUENCE</scope>
    <source>
        <tissue evidence="1">Shoot tissue taken approximately 20 cm above the soil surface</tissue>
    </source>
</reference>
<protein>
    <submittedName>
        <fullName evidence="1">Uncharacterized protein</fullName>
    </submittedName>
</protein>
<accession>A0A0A9F161</accession>
<organism evidence="1">
    <name type="scientific">Arundo donax</name>
    <name type="common">Giant reed</name>
    <name type="synonym">Donax arundinaceus</name>
    <dbReference type="NCBI Taxonomy" id="35708"/>
    <lineage>
        <taxon>Eukaryota</taxon>
        <taxon>Viridiplantae</taxon>
        <taxon>Streptophyta</taxon>
        <taxon>Embryophyta</taxon>
        <taxon>Tracheophyta</taxon>
        <taxon>Spermatophyta</taxon>
        <taxon>Magnoliopsida</taxon>
        <taxon>Liliopsida</taxon>
        <taxon>Poales</taxon>
        <taxon>Poaceae</taxon>
        <taxon>PACMAD clade</taxon>
        <taxon>Arundinoideae</taxon>
        <taxon>Arundineae</taxon>
        <taxon>Arundo</taxon>
    </lineage>
</organism>
<dbReference type="EMBL" id="GBRH01191136">
    <property type="protein sequence ID" value="JAE06760.1"/>
    <property type="molecule type" value="Transcribed_RNA"/>
</dbReference>
<reference evidence="1" key="1">
    <citation type="submission" date="2014-09" db="EMBL/GenBank/DDBJ databases">
        <authorList>
            <person name="Magalhaes I.L.F."/>
            <person name="Oliveira U."/>
            <person name="Santos F.R."/>
            <person name="Vidigal T.H.D.A."/>
            <person name="Brescovit A.D."/>
            <person name="Santos A.J."/>
        </authorList>
    </citation>
    <scope>NUCLEOTIDE SEQUENCE</scope>
    <source>
        <tissue evidence="1">Shoot tissue taken approximately 20 cm above the soil surface</tissue>
    </source>
</reference>
<name>A0A0A9F161_ARUDO</name>
<dbReference type="AlphaFoldDB" id="A0A0A9F161"/>
<evidence type="ECO:0000313" key="1">
    <source>
        <dbReference type="EMBL" id="JAE06760.1"/>
    </source>
</evidence>
<proteinExistence type="predicted"/>